<dbReference type="PANTHER" id="PTHR37422:SF13">
    <property type="entry name" value="LIPOPOLYSACCHARIDE BIOSYNTHESIS PROTEIN PA4999-RELATED"/>
    <property type="match status" value="1"/>
</dbReference>
<evidence type="ECO:0000256" key="2">
    <source>
        <dbReference type="ARBA" id="ARBA00022692"/>
    </source>
</evidence>
<keyword evidence="2 5" id="KW-0812">Transmembrane</keyword>
<dbReference type="PANTHER" id="PTHR37422">
    <property type="entry name" value="TEICHURONIC ACID BIOSYNTHESIS PROTEIN TUAE"/>
    <property type="match status" value="1"/>
</dbReference>
<dbReference type="AlphaFoldDB" id="A0A8J3I9W6"/>
<feature type="transmembrane region" description="Helical" evidence="5">
    <location>
        <begin position="12"/>
        <end position="30"/>
    </location>
</feature>
<accession>A0A8J3I9W6</accession>
<dbReference type="RefSeq" id="WP_220202462.1">
    <property type="nucleotide sequence ID" value="NZ_BNJK01000001.1"/>
</dbReference>
<dbReference type="InterPro" id="IPR051533">
    <property type="entry name" value="WaaL-like"/>
</dbReference>
<dbReference type="Pfam" id="PF04932">
    <property type="entry name" value="Wzy_C"/>
    <property type="match status" value="1"/>
</dbReference>
<feature type="transmembrane region" description="Helical" evidence="5">
    <location>
        <begin position="181"/>
        <end position="204"/>
    </location>
</feature>
<feature type="transmembrane region" description="Helical" evidence="5">
    <location>
        <begin position="465"/>
        <end position="483"/>
    </location>
</feature>
<feature type="transmembrane region" description="Helical" evidence="5">
    <location>
        <begin position="37"/>
        <end position="58"/>
    </location>
</feature>
<name>A0A8J3I9W6_9CHLR</name>
<feature type="transmembrane region" description="Helical" evidence="5">
    <location>
        <begin position="231"/>
        <end position="249"/>
    </location>
</feature>
<comment type="subcellular location">
    <subcellularLocation>
        <location evidence="1">Membrane</location>
        <topology evidence="1">Multi-pass membrane protein</topology>
    </subcellularLocation>
</comment>
<evidence type="ECO:0000313" key="8">
    <source>
        <dbReference type="Proteomes" id="UP000597444"/>
    </source>
</evidence>
<proteinExistence type="predicted"/>
<evidence type="ECO:0000256" key="5">
    <source>
        <dbReference type="SAM" id="Phobius"/>
    </source>
</evidence>
<feature type="transmembrane region" description="Helical" evidence="5">
    <location>
        <begin position="70"/>
        <end position="93"/>
    </location>
</feature>
<protein>
    <submittedName>
        <fullName evidence="7">O-antigen polymerase</fullName>
    </submittedName>
</protein>
<keyword evidence="3 5" id="KW-1133">Transmembrane helix</keyword>
<organism evidence="7 8">
    <name type="scientific">Reticulibacter mediterranei</name>
    <dbReference type="NCBI Taxonomy" id="2778369"/>
    <lineage>
        <taxon>Bacteria</taxon>
        <taxon>Bacillati</taxon>
        <taxon>Chloroflexota</taxon>
        <taxon>Ktedonobacteria</taxon>
        <taxon>Ktedonobacterales</taxon>
        <taxon>Reticulibacteraceae</taxon>
        <taxon>Reticulibacter</taxon>
    </lineage>
</organism>
<reference evidence="7" key="1">
    <citation type="submission" date="2020-10" db="EMBL/GenBank/DDBJ databases">
        <title>Taxonomic study of unclassified bacteria belonging to the class Ktedonobacteria.</title>
        <authorList>
            <person name="Yabe S."/>
            <person name="Wang C.M."/>
            <person name="Zheng Y."/>
            <person name="Sakai Y."/>
            <person name="Cavaletti L."/>
            <person name="Monciardini P."/>
            <person name="Donadio S."/>
        </authorList>
    </citation>
    <scope>NUCLEOTIDE SEQUENCE</scope>
    <source>
        <strain evidence="7">ID150040</strain>
    </source>
</reference>
<feature type="transmembrane region" description="Helical" evidence="5">
    <location>
        <begin position="406"/>
        <end position="424"/>
    </location>
</feature>
<evidence type="ECO:0000256" key="1">
    <source>
        <dbReference type="ARBA" id="ARBA00004141"/>
    </source>
</evidence>
<feature type="transmembrane region" description="Helical" evidence="5">
    <location>
        <begin position="279"/>
        <end position="298"/>
    </location>
</feature>
<comment type="caution">
    <text evidence="7">The sequence shown here is derived from an EMBL/GenBank/DDBJ whole genome shotgun (WGS) entry which is preliminary data.</text>
</comment>
<dbReference type="Proteomes" id="UP000597444">
    <property type="component" value="Unassembled WGS sequence"/>
</dbReference>
<feature type="domain" description="O-antigen ligase-related" evidence="6">
    <location>
        <begin position="261"/>
        <end position="414"/>
    </location>
</feature>
<dbReference type="EMBL" id="BNJK01000001">
    <property type="protein sequence ID" value="GHO91574.1"/>
    <property type="molecule type" value="Genomic_DNA"/>
</dbReference>
<keyword evidence="8" id="KW-1185">Reference proteome</keyword>
<dbReference type="InterPro" id="IPR007016">
    <property type="entry name" value="O-antigen_ligase-rel_domated"/>
</dbReference>
<feature type="transmembrane region" description="Helical" evidence="5">
    <location>
        <begin position="305"/>
        <end position="325"/>
    </location>
</feature>
<dbReference type="PROSITE" id="PS51257">
    <property type="entry name" value="PROKAR_LIPOPROTEIN"/>
    <property type="match status" value="1"/>
</dbReference>
<sequence>MENLHTRATLANIVGLLGGIFVLACLLLLPMQVSFRLLLYLAAAIWTLLRPRMVLYLLPLAVAWGSLDPITLSGMNLTSADILVFLLAANWLMSFPLRKFAASASPHVALSTAIGPLDKEHAATSPRYLILATAILLGTMCLSIVGAASISLSLKEIFKWVEFALLLLIGTQYIRTRQQIWTLIVLICLAALSQAFLGYIQAYFNLGPAAFTRGGSKLLRVYGSFNQPNPYAGYINITLALTLALALLGRNLLIRILSGITAILLALALYLSQSRGADIAVAAAFLFIISVGMPRLHLLIKAGGIAVLTILGAYFAGIVPQRFLLPLLKQLGLASISFIAPSEADYSTAERLAHWIAGVNMFLDHPFFGVGIGNYPAVYSKYFITIFALPLGHAHNYYINMAAETGIFGLAGFMLLLMAIFLAGSRTVQTIYARLKQIQPQQQTVIATGQEHVSIYVSMLVNDRALAIGLLAALVSICVHNLFDNLYVHSMTNLFALLLVALIRLEGVMPIVGSNGGHFDYRESSRSWRRADR</sequence>
<feature type="transmembrane region" description="Helical" evidence="5">
    <location>
        <begin position="495"/>
        <end position="513"/>
    </location>
</feature>
<evidence type="ECO:0000256" key="4">
    <source>
        <dbReference type="ARBA" id="ARBA00023136"/>
    </source>
</evidence>
<evidence type="ECO:0000256" key="3">
    <source>
        <dbReference type="ARBA" id="ARBA00022989"/>
    </source>
</evidence>
<feature type="transmembrane region" description="Helical" evidence="5">
    <location>
        <begin position="128"/>
        <end position="151"/>
    </location>
</feature>
<dbReference type="GO" id="GO:0016020">
    <property type="term" value="C:membrane"/>
    <property type="evidence" value="ECO:0007669"/>
    <property type="project" value="UniProtKB-SubCell"/>
</dbReference>
<evidence type="ECO:0000313" key="7">
    <source>
        <dbReference type="EMBL" id="GHO91574.1"/>
    </source>
</evidence>
<gene>
    <name evidence="7" type="ORF">KSF_016220</name>
</gene>
<evidence type="ECO:0000259" key="6">
    <source>
        <dbReference type="Pfam" id="PF04932"/>
    </source>
</evidence>
<feature type="transmembrane region" description="Helical" evidence="5">
    <location>
        <begin position="256"/>
        <end position="273"/>
    </location>
</feature>
<keyword evidence="4 5" id="KW-0472">Membrane</keyword>